<accession>A0A484ZQQ2</accession>
<evidence type="ECO:0000313" key="4">
    <source>
        <dbReference type="Proteomes" id="UP000373449"/>
    </source>
</evidence>
<dbReference type="Proteomes" id="UP000373449">
    <property type="component" value="Unassembled WGS sequence"/>
</dbReference>
<reference evidence="3 4" key="1">
    <citation type="submission" date="2019-03" db="EMBL/GenBank/DDBJ databases">
        <authorList>
            <consortium name="Pathogen Informatics"/>
        </authorList>
    </citation>
    <scope>NUCLEOTIDE SEQUENCE [LARGE SCALE GENOMIC DNA]</scope>
    <source>
        <strain evidence="3 4">NCTC12282</strain>
    </source>
</reference>
<organism evidence="3 4">
    <name type="scientific">Budvicia aquatica</name>
    <dbReference type="NCBI Taxonomy" id="82979"/>
    <lineage>
        <taxon>Bacteria</taxon>
        <taxon>Pseudomonadati</taxon>
        <taxon>Pseudomonadota</taxon>
        <taxon>Gammaproteobacteria</taxon>
        <taxon>Enterobacterales</taxon>
        <taxon>Budviciaceae</taxon>
        <taxon>Budvicia</taxon>
    </lineage>
</organism>
<evidence type="ECO:0000259" key="2">
    <source>
        <dbReference type="Pfam" id="PF25849"/>
    </source>
</evidence>
<feature type="signal peptide" evidence="1">
    <location>
        <begin position="1"/>
        <end position="17"/>
    </location>
</feature>
<dbReference type="EC" id="4.2.2.9" evidence="3"/>
<keyword evidence="3" id="KW-0456">Lyase</keyword>
<keyword evidence="1" id="KW-0732">Signal</keyword>
<protein>
    <submittedName>
        <fullName evidence="3">Pectate disaccharide-lyase</fullName>
        <ecNumber evidence="3">4.2.2.9</ecNumber>
    </submittedName>
</protein>
<dbReference type="InterPro" id="IPR058953">
    <property type="entry name" value="PelX-like_N"/>
</dbReference>
<feature type="domain" description="Pectate disaccharide-lyase-like N-terminal" evidence="2">
    <location>
        <begin position="32"/>
        <end position="79"/>
    </location>
</feature>
<evidence type="ECO:0000313" key="3">
    <source>
        <dbReference type="EMBL" id="VFS50615.1"/>
    </source>
</evidence>
<feature type="chain" id="PRO_5019848151" evidence="1">
    <location>
        <begin position="18"/>
        <end position="84"/>
    </location>
</feature>
<gene>
    <name evidence="3" type="primary">pelX_2</name>
    <name evidence="3" type="ORF">NCTC12282_04598</name>
</gene>
<dbReference type="Pfam" id="PF25849">
    <property type="entry name" value="PelX_N"/>
    <property type="match status" value="1"/>
</dbReference>
<sequence length="84" mass="8790">MKSILLLLLAAVSFSGASVQTLPDVNDLVWKTVTFGQSTDVNFATNVLPDKIGINQVTLANGQPVPSEGGKLITPLILKAGGER</sequence>
<dbReference type="AlphaFoldDB" id="A0A484ZQQ2"/>
<dbReference type="GO" id="GO:0047489">
    <property type="term" value="F:pectate disaccharide-lyase activity"/>
    <property type="evidence" value="ECO:0007669"/>
    <property type="project" value="UniProtKB-EC"/>
</dbReference>
<dbReference type="EMBL" id="CAADJA010000002">
    <property type="protein sequence ID" value="VFS50615.1"/>
    <property type="molecule type" value="Genomic_DNA"/>
</dbReference>
<evidence type="ECO:0000256" key="1">
    <source>
        <dbReference type="SAM" id="SignalP"/>
    </source>
</evidence>
<proteinExistence type="predicted"/>
<dbReference type="RefSeq" id="WP_134531361.1">
    <property type="nucleotide sequence ID" value="NZ_CAADJA010000002.1"/>
</dbReference>
<name>A0A484ZQQ2_9GAMM</name>